<proteinExistence type="predicted"/>
<dbReference type="AlphaFoldDB" id="A0A163KDD0"/>
<evidence type="ECO:0000313" key="3">
    <source>
        <dbReference type="EMBL" id="SAM07323.1"/>
    </source>
</evidence>
<dbReference type="InterPro" id="IPR016833">
    <property type="entry name" value="Put_Na-Bile_cotransptr"/>
</dbReference>
<feature type="compositionally biased region" description="Polar residues" evidence="1">
    <location>
        <begin position="85"/>
        <end position="103"/>
    </location>
</feature>
<dbReference type="InterPro" id="IPR038770">
    <property type="entry name" value="Na+/solute_symporter_sf"/>
</dbReference>
<evidence type="ECO:0008006" key="5">
    <source>
        <dbReference type="Google" id="ProtNLM"/>
    </source>
</evidence>
<protein>
    <recommendedName>
        <fullName evidence="5">SBF-like CPA transporter family-domain-containing protein</fullName>
    </recommendedName>
</protein>
<feature type="transmembrane region" description="Helical" evidence="2">
    <location>
        <begin position="153"/>
        <end position="171"/>
    </location>
</feature>
<organism evidence="3">
    <name type="scientific">Absidia glauca</name>
    <name type="common">Pin mould</name>
    <dbReference type="NCBI Taxonomy" id="4829"/>
    <lineage>
        <taxon>Eukaryota</taxon>
        <taxon>Fungi</taxon>
        <taxon>Fungi incertae sedis</taxon>
        <taxon>Mucoromycota</taxon>
        <taxon>Mucoromycotina</taxon>
        <taxon>Mucoromycetes</taxon>
        <taxon>Mucorales</taxon>
        <taxon>Cunninghamellaceae</taxon>
        <taxon>Absidia</taxon>
    </lineage>
</organism>
<keyword evidence="2" id="KW-0812">Transmembrane</keyword>
<accession>A0A163KDD0</accession>
<reference evidence="3" key="1">
    <citation type="submission" date="2016-04" db="EMBL/GenBank/DDBJ databases">
        <authorList>
            <person name="Evans L.H."/>
            <person name="Alamgir A."/>
            <person name="Owens N."/>
            <person name="Weber N.D."/>
            <person name="Virtaneva K."/>
            <person name="Barbian K."/>
            <person name="Babar A."/>
            <person name="Rosenke K."/>
        </authorList>
    </citation>
    <scope>NUCLEOTIDE SEQUENCE [LARGE SCALE GENOMIC DNA]</scope>
    <source>
        <strain evidence="3">CBS 101.48</strain>
    </source>
</reference>
<feature type="transmembrane region" description="Helical" evidence="2">
    <location>
        <begin position="331"/>
        <end position="352"/>
    </location>
</feature>
<dbReference type="PANTHER" id="PTHR18640">
    <property type="entry name" value="SOLUTE CARRIER FAMILY 10 MEMBER 7"/>
    <property type="match status" value="1"/>
</dbReference>
<feature type="transmembrane region" description="Helical" evidence="2">
    <location>
        <begin position="121"/>
        <end position="141"/>
    </location>
</feature>
<evidence type="ECO:0000256" key="2">
    <source>
        <dbReference type="SAM" id="Phobius"/>
    </source>
</evidence>
<feature type="transmembrane region" description="Helical" evidence="2">
    <location>
        <begin position="300"/>
        <end position="319"/>
    </location>
</feature>
<dbReference type="OMA" id="LPIMIYH"/>
<feature type="transmembrane region" description="Helical" evidence="2">
    <location>
        <begin position="213"/>
        <end position="236"/>
    </location>
</feature>
<name>A0A163KDD0_ABSGL</name>
<dbReference type="Proteomes" id="UP000078561">
    <property type="component" value="Unassembled WGS sequence"/>
</dbReference>
<dbReference type="Gene3D" id="1.20.1530.20">
    <property type="match status" value="1"/>
</dbReference>
<evidence type="ECO:0000256" key="1">
    <source>
        <dbReference type="SAM" id="MobiDB-lite"/>
    </source>
</evidence>
<keyword evidence="4" id="KW-1185">Reference proteome</keyword>
<dbReference type="EMBL" id="LT554740">
    <property type="protein sequence ID" value="SAM07323.1"/>
    <property type="molecule type" value="Genomic_DNA"/>
</dbReference>
<dbReference type="Pfam" id="PF13593">
    <property type="entry name" value="SBF_like"/>
    <property type="match status" value="1"/>
</dbReference>
<feature type="region of interest" description="Disordered" evidence="1">
    <location>
        <begin position="37"/>
        <end position="103"/>
    </location>
</feature>
<evidence type="ECO:0000313" key="4">
    <source>
        <dbReference type="Proteomes" id="UP000078561"/>
    </source>
</evidence>
<feature type="transmembrane region" description="Helical" evidence="2">
    <location>
        <begin position="183"/>
        <end position="207"/>
    </location>
</feature>
<keyword evidence="2" id="KW-1133">Transmembrane helix</keyword>
<feature type="transmembrane region" description="Helical" evidence="2">
    <location>
        <begin position="364"/>
        <end position="386"/>
    </location>
</feature>
<sequence length="508" mass="55573">MLKEKASTHSPKVSSKNSSPSLFLSLLKLTMNESKMQSHTSFASEATTIPPHGDSDDEDMGKKRPLSFSEKSSASHIQHHDHHSSGSLSISNTNNKSSDNNESQNWKSRFGIKAKALFKKYWFLLGLAFVIVLATQFPDVARKGGYVHAEWSIKWGAVIVIFLISGLSLRTKILAQTILRIRLHFLIQVVNLIIIPFFVFGLVLILFKAHVPLSSLLLIGVVIAASTPTTVSSNVVMTKNAKGNEASALMNAALGNVLGIFVSPALVSTFQGPLLDATPEDESGSQVGGVVDFASVLKQLGLTVLAPLVVGQIIQWFFTDKVAKIKEKCRLSDVSSVALLIMVWSVFSDAVYSGSFSAVTAKDIVIIAVMNAIFYISFSLFSLLLARLPLPRFINTPDWVKKLRYSREDTVAVMYCASTKTVAMGVPLINVLYQNGDPGTVGVLSTPLLLYHVEQLILGNIEVEILKKWVLDGQKAKQEVLPVSVNRDSSSISSEKITDEFETQIIHR</sequence>
<feature type="compositionally biased region" description="Polar residues" evidence="1">
    <location>
        <begin position="37"/>
        <end position="47"/>
    </location>
</feature>
<keyword evidence="2" id="KW-0472">Membrane</keyword>
<dbReference type="PANTHER" id="PTHR18640:SF5">
    <property type="entry name" value="SODIUM_BILE ACID COTRANSPORTER 7"/>
    <property type="match status" value="1"/>
</dbReference>
<dbReference type="GO" id="GO:0005886">
    <property type="term" value="C:plasma membrane"/>
    <property type="evidence" value="ECO:0007669"/>
    <property type="project" value="TreeGrafter"/>
</dbReference>
<dbReference type="InParanoid" id="A0A163KDD0"/>
<dbReference type="OrthoDB" id="188035at2759"/>
<gene>
    <name evidence="3" type="primary">ABSGL_12964.1 scaffold 13554</name>
</gene>
<feature type="transmembrane region" description="Helical" evidence="2">
    <location>
        <begin position="248"/>
        <end position="267"/>
    </location>
</feature>